<dbReference type="GO" id="GO:0005737">
    <property type="term" value="C:cytoplasm"/>
    <property type="evidence" value="ECO:0007669"/>
    <property type="project" value="UniProtKB-SubCell"/>
</dbReference>
<comment type="catalytic activity">
    <reaction evidence="11">
        <text>(2S)-2-methylbutanoyl-CoA + malonyl-[ACP] + H(+) = (4S)-4-methyl-3-oxohexanoyl-[ACP] + CO2 + CoA</text>
        <dbReference type="Rhea" id="RHEA:42276"/>
        <dbReference type="Rhea" id="RHEA-COMP:9623"/>
        <dbReference type="Rhea" id="RHEA-COMP:17148"/>
        <dbReference type="ChEBI" id="CHEBI:15378"/>
        <dbReference type="ChEBI" id="CHEBI:16526"/>
        <dbReference type="ChEBI" id="CHEBI:57287"/>
        <dbReference type="ChEBI" id="CHEBI:78449"/>
        <dbReference type="ChEBI" id="CHEBI:88166"/>
        <dbReference type="ChEBI" id="CHEBI:167462"/>
        <dbReference type="EC" id="2.3.1.300"/>
    </reaction>
    <physiologicalReaction direction="left-to-right" evidence="11">
        <dbReference type="Rhea" id="RHEA:42277"/>
    </physiologicalReaction>
</comment>
<evidence type="ECO:0000256" key="5">
    <source>
        <dbReference type="ARBA" id="ARBA00022679"/>
    </source>
</evidence>
<evidence type="ECO:0000256" key="14">
    <source>
        <dbReference type="HAMAP-Rule" id="MF_01815"/>
    </source>
</evidence>
<reference evidence="17 18" key="1">
    <citation type="submission" date="2019-03" db="EMBL/GenBank/DDBJ databases">
        <title>Genomic Encyclopedia of Type Strains, Phase IV (KMG-IV): sequencing the most valuable type-strain genomes for metagenomic binning, comparative biology and taxonomic classification.</title>
        <authorList>
            <person name="Goeker M."/>
        </authorList>
    </citation>
    <scope>NUCLEOTIDE SEQUENCE [LARGE SCALE GENOMIC DNA]</scope>
    <source>
        <strain evidence="17 18">DSM 102940</strain>
    </source>
</reference>
<comment type="similarity">
    <text evidence="2 14">Belongs to the thiolase-like superfamily. FabH family.</text>
</comment>
<dbReference type="PANTHER" id="PTHR34069:SF2">
    <property type="entry name" value="BETA-KETOACYL-[ACYL-CARRIER-PROTEIN] SYNTHASE III"/>
    <property type="match status" value="1"/>
</dbReference>
<evidence type="ECO:0000256" key="3">
    <source>
        <dbReference type="ARBA" id="ARBA00022490"/>
    </source>
</evidence>
<keyword evidence="4 14" id="KW-0444">Lipid biosynthesis</keyword>
<comment type="subcellular location">
    <subcellularLocation>
        <location evidence="14">Cytoplasm</location>
    </subcellularLocation>
</comment>
<evidence type="ECO:0000313" key="18">
    <source>
        <dbReference type="Proteomes" id="UP000294919"/>
    </source>
</evidence>
<dbReference type="Pfam" id="PF08541">
    <property type="entry name" value="ACP_syn_III_C"/>
    <property type="match status" value="1"/>
</dbReference>
<organism evidence="17 18">
    <name type="scientific">Marinisporobacter balticus</name>
    <dbReference type="NCBI Taxonomy" id="2018667"/>
    <lineage>
        <taxon>Bacteria</taxon>
        <taxon>Bacillati</taxon>
        <taxon>Bacillota</taxon>
        <taxon>Clostridia</taxon>
        <taxon>Peptostreptococcales</taxon>
        <taxon>Thermotaleaceae</taxon>
        <taxon>Marinisporobacter</taxon>
    </lineage>
</organism>
<keyword evidence="6 14" id="KW-0276">Fatty acid metabolism</keyword>
<comment type="catalytic activity">
    <reaction evidence="12">
        <text>2-methylpropanoyl-CoA + malonyl-[ACP] + H(+) = 4-methyl-3-oxopentanoyl-[ACP] + CO2 + CoA</text>
        <dbReference type="Rhea" id="RHEA:42268"/>
        <dbReference type="Rhea" id="RHEA-COMP:9623"/>
        <dbReference type="Rhea" id="RHEA-COMP:9940"/>
        <dbReference type="ChEBI" id="CHEBI:15378"/>
        <dbReference type="ChEBI" id="CHEBI:16526"/>
        <dbReference type="ChEBI" id="CHEBI:57287"/>
        <dbReference type="ChEBI" id="CHEBI:57338"/>
        <dbReference type="ChEBI" id="CHEBI:78449"/>
        <dbReference type="ChEBI" id="CHEBI:78820"/>
        <dbReference type="EC" id="2.3.1.300"/>
    </reaction>
    <physiologicalReaction direction="left-to-right" evidence="12">
        <dbReference type="Rhea" id="RHEA:42269"/>
    </physiologicalReaction>
</comment>
<feature type="domain" description="Beta-ketoacyl-[acyl-carrier-protein] synthase III N-terminal" evidence="16">
    <location>
        <begin position="111"/>
        <end position="189"/>
    </location>
</feature>
<keyword evidence="3 14" id="KW-0963">Cytoplasm</keyword>
<dbReference type="NCBIfam" id="NF006829">
    <property type="entry name" value="PRK09352.1"/>
    <property type="match status" value="1"/>
</dbReference>
<dbReference type="RefSeq" id="WP_132242642.1">
    <property type="nucleotide sequence ID" value="NZ_SLWV01000003.1"/>
</dbReference>
<dbReference type="EC" id="2.3.1.180" evidence="14"/>
<comment type="pathway">
    <text evidence="1 14">Lipid metabolism; fatty acid biosynthesis.</text>
</comment>
<dbReference type="HAMAP" id="MF_01815">
    <property type="entry name" value="FabH"/>
    <property type="match status" value="1"/>
</dbReference>
<keyword evidence="8 14" id="KW-0275">Fatty acid biosynthesis</keyword>
<evidence type="ECO:0000259" key="15">
    <source>
        <dbReference type="Pfam" id="PF08541"/>
    </source>
</evidence>
<accession>A0A4R2L0F7</accession>
<dbReference type="CDD" id="cd00830">
    <property type="entry name" value="KAS_III"/>
    <property type="match status" value="1"/>
</dbReference>
<keyword evidence="5 14" id="KW-0808">Transferase</keyword>
<dbReference type="Gene3D" id="3.40.47.10">
    <property type="match status" value="1"/>
</dbReference>
<evidence type="ECO:0000256" key="9">
    <source>
        <dbReference type="ARBA" id="ARBA00023315"/>
    </source>
</evidence>
<proteinExistence type="inferred from homology"/>
<evidence type="ECO:0000256" key="2">
    <source>
        <dbReference type="ARBA" id="ARBA00008642"/>
    </source>
</evidence>
<evidence type="ECO:0000256" key="8">
    <source>
        <dbReference type="ARBA" id="ARBA00023160"/>
    </source>
</evidence>
<dbReference type="NCBIfam" id="TIGR00747">
    <property type="entry name" value="fabH"/>
    <property type="match status" value="1"/>
</dbReference>
<feature type="active site" evidence="14">
    <location>
        <position position="117"/>
    </location>
</feature>
<feature type="active site" evidence="14">
    <location>
        <position position="287"/>
    </location>
</feature>
<evidence type="ECO:0000256" key="1">
    <source>
        <dbReference type="ARBA" id="ARBA00005194"/>
    </source>
</evidence>
<evidence type="ECO:0000256" key="4">
    <source>
        <dbReference type="ARBA" id="ARBA00022516"/>
    </source>
</evidence>
<dbReference type="InterPro" id="IPR013747">
    <property type="entry name" value="ACP_syn_III_C"/>
</dbReference>
<dbReference type="AlphaFoldDB" id="A0A4R2L0F7"/>
<dbReference type="InterPro" id="IPR016039">
    <property type="entry name" value="Thiolase-like"/>
</dbReference>
<dbReference type="SUPFAM" id="SSF53901">
    <property type="entry name" value="Thiolase-like"/>
    <property type="match status" value="1"/>
</dbReference>
<evidence type="ECO:0000256" key="10">
    <source>
        <dbReference type="ARBA" id="ARBA00051096"/>
    </source>
</evidence>
<comment type="catalytic activity">
    <reaction evidence="13">
        <text>3-methylbutanoyl-CoA + malonyl-[ACP] + H(+) = 5-methyl-3-oxohexanoyl-[ACP] + CO2 + CoA</text>
        <dbReference type="Rhea" id="RHEA:42272"/>
        <dbReference type="Rhea" id="RHEA-COMP:9623"/>
        <dbReference type="Rhea" id="RHEA-COMP:9941"/>
        <dbReference type="ChEBI" id="CHEBI:15378"/>
        <dbReference type="ChEBI" id="CHEBI:16526"/>
        <dbReference type="ChEBI" id="CHEBI:57287"/>
        <dbReference type="ChEBI" id="CHEBI:57345"/>
        <dbReference type="ChEBI" id="CHEBI:78449"/>
        <dbReference type="ChEBI" id="CHEBI:78822"/>
        <dbReference type="EC" id="2.3.1.300"/>
    </reaction>
    <physiologicalReaction direction="left-to-right" evidence="13">
        <dbReference type="Rhea" id="RHEA:42273"/>
    </physiologicalReaction>
</comment>
<dbReference type="GO" id="GO:0004315">
    <property type="term" value="F:3-oxoacyl-[acyl-carrier-protein] synthase activity"/>
    <property type="evidence" value="ECO:0007669"/>
    <property type="project" value="InterPro"/>
</dbReference>
<evidence type="ECO:0000256" key="6">
    <source>
        <dbReference type="ARBA" id="ARBA00022832"/>
    </source>
</evidence>
<evidence type="ECO:0000313" key="17">
    <source>
        <dbReference type="EMBL" id="TCO79002.1"/>
    </source>
</evidence>
<sequence length="332" mass="35539">MGNQLRPVGILGTGSYLPEKIITNHDIEKMVDTSDEWIVTRTGIKERRIADKDTATSDLATKAALKALEDANVSAEEIDLIILATLTPDMLIPATACIVQNNIGAKNAAAFDLEAGCSGFIYSLTVGKQFIATGMYKKVLVIGAEVLSKFVDWSDRNTCVLFGDGAGAVVLGETKEGMGMLSEHMGANGEGGKFLNIPAGGSKIPLSVSSIEERLNYIKMDGSEVFKFAVRAMHKASLEALKLSGHDIEDIDYLVPHQANTRIINSAMKKLKLDIEKVYVNLDKVANTSAASVPIALDEAIKQGAIKKGDLVLLVGFGAGLTWGASVIRWNK</sequence>
<dbReference type="InterPro" id="IPR004655">
    <property type="entry name" value="FabH"/>
</dbReference>
<gene>
    <name evidence="14" type="primary">fabH</name>
    <name evidence="17" type="ORF">EV214_10352</name>
</gene>
<feature type="domain" description="Beta-ketoacyl-[acyl-carrier-protein] synthase III C-terminal" evidence="15">
    <location>
        <begin position="244"/>
        <end position="330"/>
    </location>
</feature>
<keyword evidence="9 14" id="KW-0012">Acyltransferase</keyword>
<dbReference type="UniPathway" id="UPA00094"/>
<dbReference type="InterPro" id="IPR013751">
    <property type="entry name" value="ACP_syn_III_N"/>
</dbReference>
<evidence type="ECO:0000256" key="13">
    <source>
        <dbReference type="ARBA" id="ARBA00052985"/>
    </source>
</evidence>
<dbReference type="Proteomes" id="UP000294919">
    <property type="component" value="Unassembled WGS sequence"/>
</dbReference>
<comment type="domain">
    <text evidence="14">The last Arg residue of the ACP-binding site is essential for the weak association between ACP/AcpP and FabH.</text>
</comment>
<evidence type="ECO:0000256" key="11">
    <source>
        <dbReference type="ARBA" id="ARBA00052407"/>
    </source>
</evidence>
<dbReference type="GO" id="GO:0006633">
    <property type="term" value="P:fatty acid biosynthetic process"/>
    <property type="evidence" value="ECO:0007669"/>
    <property type="project" value="UniProtKB-UniRule"/>
</dbReference>
<keyword evidence="18" id="KW-1185">Reference proteome</keyword>
<feature type="active site" evidence="14">
    <location>
        <position position="257"/>
    </location>
</feature>
<evidence type="ECO:0000259" key="16">
    <source>
        <dbReference type="Pfam" id="PF08545"/>
    </source>
</evidence>
<dbReference type="Pfam" id="PF08545">
    <property type="entry name" value="ACP_syn_III"/>
    <property type="match status" value="1"/>
</dbReference>
<comment type="function">
    <text evidence="14">Catalyzes the condensation reaction of fatty acid synthesis by the addition to an acyl acceptor of two carbons from malonyl-ACP. Catalyzes the first condensation reaction which initiates fatty acid synthesis and may therefore play a role in governing the total rate of fatty acid production. Possesses both acetoacetyl-ACP synthase and acetyl transacylase activities. Its substrate specificity determines the biosynthesis of branched-chain and/or straight-chain of fatty acids.</text>
</comment>
<evidence type="ECO:0000256" key="12">
    <source>
        <dbReference type="ARBA" id="ARBA00052467"/>
    </source>
</evidence>
<dbReference type="OrthoDB" id="9815506at2"/>
<dbReference type="GO" id="GO:0033818">
    <property type="term" value="F:beta-ketoacyl-acyl-carrier-protein synthase III activity"/>
    <property type="evidence" value="ECO:0007669"/>
    <property type="project" value="UniProtKB-UniRule"/>
</dbReference>
<comment type="catalytic activity">
    <reaction evidence="10">
        <text>malonyl-[ACP] + acetyl-CoA + H(+) = 3-oxobutanoyl-[ACP] + CO2 + CoA</text>
        <dbReference type="Rhea" id="RHEA:12080"/>
        <dbReference type="Rhea" id="RHEA-COMP:9623"/>
        <dbReference type="Rhea" id="RHEA-COMP:9625"/>
        <dbReference type="ChEBI" id="CHEBI:15378"/>
        <dbReference type="ChEBI" id="CHEBI:16526"/>
        <dbReference type="ChEBI" id="CHEBI:57287"/>
        <dbReference type="ChEBI" id="CHEBI:57288"/>
        <dbReference type="ChEBI" id="CHEBI:78449"/>
        <dbReference type="ChEBI" id="CHEBI:78450"/>
        <dbReference type="EC" id="2.3.1.180"/>
    </reaction>
    <physiologicalReaction direction="left-to-right" evidence="10">
        <dbReference type="Rhea" id="RHEA:12081"/>
    </physiologicalReaction>
</comment>
<protein>
    <recommendedName>
        <fullName evidence="14">Beta-ketoacyl-[acyl-carrier-protein] synthase III</fullName>
        <shortName evidence="14">Beta-ketoacyl-ACP synthase III</shortName>
        <shortName evidence="14">KAS III</shortName>
        <ecNumber evidence="14">2.3.1.180</ecNumber>
    </recommendedName>
    <alternativeName>
        <fullName evidence="14">3-oxoacyl-[acyl-carrier-protein] synthase 3</fullName>
    </alternativeName>
    <alternativeName>
        <fullName evidence="14">3-oxoacyl-[acyl-carrier-protein] synthase III</fullName>
    </alternativeName>
</protein>
<evidence type="ECO:0000256" key="7">
    <source>
        <dbReference type="ARBA" id="ARBA00023098"/>
    </source>
</evidence>
<comment type="subunit">
    <text evidence="14">Homodimer.</text>
</comment>
<dbReference type="GO" id="GO:0044550">
    <property type="term" value="P:secondary metabolite biosynthetic process"/>
    <property type="evidence" value="ECO:0007669"/>
    <property type="project" value="TreeGrafter"/>
</dbReference>
<keyword evidence="7 14" id="KW-0443">Lipid metabolism</keyword>
<dbReference type="FunFam" id="3.40.47.10:FF:000004">
    <property type="entry name" value="3-oxoacyl-[acyl-carrier-protein] synthase 3"/>
    <property type="match status" value="1"/>
</dbReference>
<dbReference type="EMBL" id="SLWV01000003">
    <property type="protein sequence ID" value="TCO79002.1"/>
    <property type="molecule type" value="Genomic_DNA"/>
</dbReference>
<feature type="region of interest" description="ACP-binding" evidence="14">
    <location>
        <begin position="258"/>
        <end position="262"/>
    </location>
</feature>
<keyword evidence="14" id="KW-0511">Multifunctional enzyme</keyword>
<dbReference type="PANTHER" id="PTHR34069">
    <property type="entry name" value="3-OXOACYL-[ACYL-CARRIER-PROTEIN] SYNTHASE 3"/>
    <property type="match status" value="1"/>
</dbReference>
<comment type="caution">
    <text evidence="17">The sequence shown here is derived from an EMBL/GenBank/DDBJ whole genome shotgun (WGS) entry which is preliminary data.</text>
</comment>
<name>A0A4R2L0F7_9FIRM</name>